<gene>
    <name evidence="2" type="ORF">DS2_02945</name>
</gene>
<evidence type="ECO:0000313" key="2">
    <source>
        <dbReference type="EMBL" id="EWH11746.1"/>
    </source>
</evidence>
<keyword evidence="3" id="KW-1185">Reference proteome</keyword>
<dbReference type="STRING" id="1328313.DS2_02945"/>
<proteinExistence type="predicted"/>
<dbReference type="RefSeq" id="WP_035013134.1">
    <property type="nucleotide sequence ID" value="NZ_ARZY01000003.1"/>
</dbReference>
<dbReference type="AlphaFoldDB" id="W7QIR9"/>
<feature type="transmembrane region" description="Helical" evidence="1">
    <location>
        <begin position="24"/>
        <end position="42"/>
    </location>
</feature>
<feature type="transmembrane region" description="Helical" evidence="1">
    <location>
        <begin position="48"/>
        <end position="66"/>
    </location>
</feature>
<evidence type="ECO:0000313" key="3">
    <source>
        <dbReference type="Proteomes" id="UP000019276"/>
    </source>
</evidence>
<keyword evidence="1" id="KW-0472">Membrane</keyword>
<organism evidence="2 3">
    <name type="scientific">Catenovulum agarivorans DS-2</name>
    <dbReference type="NCBI Taxonomy" id="1328313"/>
    <lineage>
        <taxon>Bacteria</taxon>
        <taxon>Pseudomonadati</taxon>
        <taxon>Pseudomonadota</taxon>
        <taxon>Gammaproteobacteria</taxon>
        <taxon>Alteromonadales</taxon>
        <taxon>Alteromonadaceae</taxon>
        <taxon>Catenovulum</taxon>
    </lineage>
</organism>
<dbReference type="OrthoDB" id="9828729at2"/>
<keyword evidence="1" id="KW-1133">Transmembrane helix</keyword>
<sequence>MDVEISAPVQAKYNPKKYSKSKKIAVSILFVLIAVMINRWLFNTEQSWLFPMILCGILMFFTNHLSNEMPEVSVKFEDNELALKQLNATLWWLPYNKIESFEFQPSQYQWKLLTTPAQILILTGKDSYVIPASSPEFADKVMQQLKLVVNA</sequence>
<keyword evidence="1" id="KW-0812">Transmembrane</keyword>
<dbReference type="EMBL" id="ARZY01000003">
    <property type="protein sequence ID" value="EWH11746.1"/>
    <property type="molecule type" value="Genomic_DNA"/>
</dbReference>
<accession>W7QIR9</accession>
<protein>
    <submittedName>
        <fullName evidence="2">Uncharacterized protein</fullName>
    </submittedName>
</protein>
<reference evidence="2 3" key="1">
    <citation type="journal article" date="2014" name="Genome Announc.">
        <title>Draft Genome Sequence of the Agar-Degrading Bacterium Catenovulum sp. Strain DS-2, Isolated from Intestines of Haliotis diversicolor.</title>
        <authorList>
            <person name="Shan D."/>
            <person name="Li X."/>
            <person name="Gu Z."/>
            <person name="Wei G."/>
            <person name="Gao Z."/>
            <person name="Shao Z."/>
        </authorList>
    </citation>
    <scope>NUCLEOTIDE SEQUENCE [LARGE SCALE GENOMIC DNA]</scope>
    <source>
        <strain evidence="2 3">DS-2</strain>
    </source>
</reference>
<comment type="caution">
    <text evidence="2">The sequence shown here is derived from an EMBL/GenBank/DDBJ whole genome shotgun (WGS) entry which is preliminary data.</text>
</comment>
<dbReference type="Proteomes" id="UP000019276">
    <property type="component" value="Unassembled WGS sequence"/>
</dbReference>
<evidence type="ECO:0000256" key="1">
    <source>
        <dbReference type="SAM" id="Phobius"/>
    </source>
</evidence>
<name>W7QIR9_9ALTE</name>